<keyword evidence="2" id="KW-0547">Nucleotide-binding</keyword>
<dbReference type="HAMAP" id="MF_00376">
    <property type="entry name" value="Dephospho_CoA_kinase"/>
    <property type="match status" value="1"/>
</dbReference>
<gene>
    <name evidence="5" type="ORF">EDD18DRAFT_1308295</name>
</gene>
<dbReference type="PANTHER" id="PTHR10695">
    <property type="entry name" value="DEPHOSPHO-COA KINASE-RELATED"/>
    <property type="match status" value="1"/>
</dbReference>
<dbReference type="AlphaFoldDB" id="A0AA39QBH4"/>
<evidence type="ECO:0000256" key="2">
    <source>
        <dbReference type="ARBA" id="ARBA00022741"/>
    </source>
</evidence>
<feature type="transmembrane region" description="Helical" evidence="4">
    <location>
        <begin position="222"/>
        <end position="243"/>
    </location>
</feature>
<dbReference type="GO" id="GO:0005737">
    <property type="term" value="C:cytoplasm"/>
    <property type="evidence" value="ECO:0007669"/>
    <property type="project" value="UniProtKB-ARBA"/>
</dbReference>
<keyword evidence="3" id="KW-0067">ATP-binding</keyword>
<protein>
    <submittedName>
        <fullName evidence="5">CoaE-domain-containing protein</fullName>
    </submittedName>
</protein>
<reference evidence="5" key="1">
    <citation type="submission" date="2023-06" db="EMBL/GenBank/DDBJ databases">
        <authorList>
            <consortium name="Lawrence Berkeley National Laboratory"/>
            <person name="Ahrendt S."/>
            <person name="Sahu N."/>
            <person name="Indic B."/>
            <person name="Wong-Bajracharya J."/>
            <person name="Merenyi Z."/>
            <person name="Ke H.-M."/>
            <person name="Monk M."/>
            <person name="Kocsube S."/>
            <person name="Drula E."/>
            <person name="Lipzen A."/>
            <person name="Balint B."/>
            <person name="Henrissat B."/>
            <person name="Andreopoulos B."/>
            <person name="Martin F.M."/>
            <person name="Harder C.B."/>
            <person name="Rigling D."/>
            <person name="Ford K.L."/>
            <person name="Foster G.D."/>
            <person name="Pangilinan J."/>
            <person name="Papanicolaou A."/>
            <person name="Barry K."/>
            <person name="LaButti K."/>
            <person name="Viragh M."/>
            <person name="Koriabine M."/>
            <person name="Yan M."/>
            <person name="Riley R."/>
            <person name="Champramary S."/>
            <person name="Plett K.L."/>
            <person name="Tsai I.J."/>
            <person name="Slot J."/>
            <person name="Sipos G."/>
            <person name="Plett J."/>
            <person name="Nagy L.G."/>
            <person name="Grigoriev I.V."/>
        </authorList>
    </citation>
    <scope>NUCLEOTIDE SEQUENCE</scope>
    <source>
        <strain evidence="5">HWK02</strain>
    </source>
</reference>
<dbReference type="Pfam" id="PF01121">
    <property type="entry name" value="CoaE"/>
    <property type="match status" value="1"/>
</dbReference>
<dbReference type="GO" id="GO:0004140">
    <property type="term" value="F:dephospho-CoA kinase activity"/>
    <property type="evidence" value="ECO:0007669"/>
    <property type="project" value="InterPro"/>
</dbReference>
<dbReference type="PROSITE" id="PS51219">
    <property type="entry name" value="DPCK"/>
    <property type="match status" value="1"/>
</dbReference>
<proteinExistence type="inferred from homology"/>
<keyword evidence="4" id="KW-0472">Membrane</keyword>
<dbReference type="GO" id="GO:0015937">
    <property type="term" value="P:coenzyme A biosynthetic process"/>
    <property type="evidence" value="ECO:0007669"/>
    <property type="project" value="InterPro"/>
</dbReference>
<keyword evidence="4" id="KW-1133">Transmembrane helix</keyword>
<accession>A0AA39QBH4</accession>
<dbReference type="EMBL" id="JAUEPU010000010">
    <property type="protein sequence ID" value="KAK0498831.1"/>
    <property type="molecule type" value="Genomic_DNA"/>
</dbReference>
<dbReference type="FunFam" id="3.40.50.300:FF:000485">
    <property type="entry name" value="Dephospho-CoA kinase CAB5"/>
    <property type="match status" value="1"/>
</dbReference>
<dbReference type="InterPro" id="IPR001977">
    <property type="entry name" value="Depp_CoAkinase"/>
</dbReference>
<dbReference type="SUPFAM" id="SSF52540">
    <property type="entry name" value="P-loop containing nucleoside triphosphate hydrolases"/>
    <property type="match status" value="1"/>
</dbReference>
<dbReference type="CDD" id="cd02022">
    <property type="entry name" value="DPCK"/>
    <property type="match status" value="1"/>
</dbReference>
<comment type="similarity">
    <text evidence="1">Belongs to the CoaE family.</text>
</comment>
<dbReference type="Proteomes" id="UP001175228">
    <property type="component" value="Unassembled WGS sequence"/>
</dbReference>
<keyword evidence="6" id="KW-1185">Reference proteome</keyword>
<evidence type="ECO:0000313" key="5">
    <source>
        <dbReference type="EMBL" id="KAK0498831.1"/>
    </source>
</evidence>
<dbReference type="InterPro" id="IPR027417">
    <property type="entry name" value="P-loop_NTPase"/>
</dbReference>
<evidence type="ECO:0000313" key="6">
    <source>
        <dbReference type="Proteomes" id="UP001175228"/>
    </source>
</evidence>
<evidence type="ECO:0000256" key="1">
    <source>
        <dbReference type="ARBA" id="ARBA00009018"/>
    </source>
</evidence>
<evidence type="ECO:0000256" key="4">
    <source>
        <dbReference type="SAM" id="Phobius"/>
    </source>
</evidence>
<dbReference type="NCBIfam" id="TIGR00152">
    <property type="entry name" value="dephospho-CoA kinase"/>
    <property type="match status" value="1"/>
</dbReference>
<name>A0AA39QBH4_9AGAR</name>
<keyword evidence="4" id="KW-0812">Transmembrane</keyword>
<evidence type="ECO:0000256" key="3">
    <source>
        <dbReference type="ARBA" id="ARBA00022840"/>
    </source>
</evidence>
<organism evidence="5 6">
    <name type="scientific">Armillaria luteobubalina</name>
    <dbReference type="NCBI Taxonomy" id="153913"/>
    <lineage>
        <taxon>Eukaryota</taxon>
        <taxon>Fungi</taxon>
        <taxon>Dikarya</taxon>
        <taxon>Basidiomycota</taxon>
        <taxon>Agaricomycotina</taxon>
        <taxon>Agaricomycetes</taxon>
        <taxon>Agaricomycetidae</taxon>
        <taxon>Agaricales</taxon>
        <taxon>Marasmiineae</taxon>
        <taxon>Physalacriaceae</taxon>
        <taxon>Armillaria</taxon>
    </lineage>
</organism>
<dbReference type="GO" id="GO:0005524">
    <property type="term" value="F:ATP binding"/>
    <property type="evidence" value="ECO:0007669"/>
    <property type="project" value="UniProtKB-KW"/>
</dbReference>
<dbReference type="Gene3D" id="3.40.50.300">
    <property type="entry name" value="P-loop containing nucleotide triphosphate hydrolases"/>
    <property type="match status" value="1"/>
</dbReference>
<dbReference type="PANTHER" id="PTHR10695:SF46">
    <property type="entry name" value="BIFUNCTIONAL COENZYME A SYNTHASE-RELATED"/>
    <property type="match status" value="1"/>
</dbReference>
<comment type="caution">
    <text evidence="5">The sequence shown here is derived from an EMBL/GenBank/DDBJ whole genome shotgun (WGS) entry which is preliminary data.</text>
</comment>
<sequence>MRYLYAHADISLSQARIITALVMFVVGLTGGIATGKSTVSALLRDKGVPIVDADIIARKVVEPGTTGLKQIVKYFGQEVLSPDGSLDRKKLGSVIFSDESKRKRLNAILHPAIRRMMVWEVVKHWFCGRKYCVLDVPLLIEGPIWKWVAQVAVVYCPEEIQLERLMQRDGSTREDASARLSSQLSISDKVKYADVVIDNSSTRENLEGQVAAFVQELEKAVAWTWVLSWLVPPCGILSAAWILTRRAILRKTKTKTNQQGFFTDGPGRP</sequence>